<proteinExistence type="predicted"/>
<organism evidence="1 2">
    <name type="scientific">Lipingzhangella halophila</name>
    <dbReference type="NCBI Taxonomy" id="1783352"/>
    <lineage>
        <taxon>Bacteria</taxon>
        <taxon>Bacillati</taxon>
        <taxon>Actinomycetota</taxon>
        <taxon>Actinomycetes</taxon>
        <taxon>Streptosporangiales</taxon>
        <taxon>Nocardiopsidaceae</taxon>
        <taxon>Lipingzhangella</taxon>
    </lineage>
</organism>
<name>A0A7W7W5J5_9ACTN</name>
<dbReference type="RefSeq" id="WP_184584496.1">
    <property type="nucleotide sequence ID" value="NZ_JACHJT010000002.1"/>
</dbReference>
<dbReference type="AlphaFoldDB" id="A0A7W7W5J5"/>
<dbReference type="EMBL" id="JACHJT010000002">
    <property type="protein sequence ID" value="MBB4934846.1"/>
    <property type="molecule type" value="Genomic_DNA"/>
</dbReference>
<comment type="caution">
    <text evidence="1">The sequence shown here is derived from an EMBL/GenBank/DDBJ whole genome shotgun (WGS) entry which is preliminary data.</text>
</comment>
<dbReference type="Proteomes" id="UP000523007">
    <property type="component" value="Unassembled WGS sequence"/>
</dbReference>
<evidence type="ECO:0000313" key="1">
    <source>
        <dbReference type="EMBL" id="MBB4934846.1"/>
    </source>
</evidence>
<sequence>MWLLLAQAQYEGAEYPESTGCPFWMIRRQGLAEMNFENVELVMQFYR</sequence>
<gene>
    <name evidence="1" type="ORF">F4561_005740</name>
</gene>
<reference evidence="1 2" key="1">
    <citation type="submission" date="2020-08" db="EMBL/GenBank/DDBJ databases">
        <title>Sequencing the genomes of 1000 actinobacteria strains.</title>
        <authorList>
            <person name="Klenk H.-P."/>
        </authorList>
    </citation>
    <scope>NUCLEOTIDE SEQUENCE [LARGE SCALE GENOMIC DNA]</scope>
    <source>
        <strain evidence="1 2">DSM 102030</strain>
    </source>
</reference>
<protein>
    <submittedName>
        <fullName evidence="1">Uncharacterized protein</fullName>
    </submittedName>
</protein>
<evidence type="ECO:0000313" key="2">
    <source>
        <dbReference type="Proteomes" id="UP000523007"/>
    </source>
</evidence>
<keyword evidence="2" id="KW-1185">Reference proteome</keyword>
<accession>A0A7W7W5J5</accession>